<proteinExistence type="predicted"/>
<dbReference type="AlphaFoldDB" id="Q89WC0"/>
<dbReference type="HOGENOM" id="CLU_405283_0_0_5"/>
<dbReference type="SMART" id="SM00869">
    <property type="entry name" value="Autotransporter"/>
    <property type="match status" value="1"/>
</dbReference>
<feature type="domain" description="Autotransporter" evidence="1">
    <location>
        <begin position="400"/>
        <end position="678"/>
    </location>
</feature>
<dbReference type="eggNOG" id="COG4625">
    <property type="taxonomic scope" value="Bacteria"/>
</dbReference>
<dbReference type="OrthoDB" id="9780507at2"/>
<dbReference type="KEGG" id="bja:blr0772"/>
<dbReference type="Proteomes" id="UP000002526">
    <property type="component" value="Chromosome"/>
</dbReference>
<evidence type="ECO:0000259" key="1">
    <source>
        <dbReference type="PROSITE" id="PS51208"/>
    </source>
</evidence>
<dbReference type="InterPro" id="IPR006315">
    <property type="entry name" value="OM_autotransptr_brl_dom"/>
</dbReference>
<evidence type="ECO:0000313" key="3">
    <source>
        <dbReference type="Proteomes" id="UP000002526"/>
    </source>
</evidence>
<dbReference type="Gene3D" id="2.40.128.130">
    <property type="entry name" value="Autotransporter beta-domain"/>
    <property type="match status" value="1"/>
</dbReference>
<dbReference type="SUPFAM" id="SSF103515">
    <property type="entry name" value="Autotransporter"/>
    <property type="match status" value="1"/>
</dbReference>
<dbReference type="Pfam" id="PF03797">
    <property type="entry name" value="Autotransporter"/>
    <property type="match status" value="1"/>
</dbReference>
<name>Q89WC0_BRADU</name>
<organism evidence="2 3">
    <name type="scientific">Bradyrhizobium diazoefficiens (strain JCM 10833 / BCRC 13528 / IAM 13628 / NBRC 14792 / USDA 110)</name>
    <dbReference type="NCBI Taxonomy" id="224911"/>
    <lineage>
        <taxon>Bacteria</taxon>
        <taxon>Pseudomonadati</taxon>
        <taxon>Pseudomonadota</taxon>
        <taxon>Alphaproteobacteria</taxon>
        <taxon>Hyphomicrobiales</taxon>
        <taxon>Nitrobacteraceae</taxon>
        <taxon>Bradyrhizobium</taxon>
    </lineage>
</organism>
<dbReference type="InParanoid" id="Q89WC0"/>
<dbReference type="PATRIC" id="fig|224911.5.peg.796"/>
<evidence type="ECO:0000313" key="2">
    <source>
        <dbReference type="EMBL" id="BAC46037.1"/>
    </source>
</evidence>
<protein>
    <submittedName>
        <fullName evidence="2">Blr0772 protein</fullName>
    </submittedName>
</protein>
<sequence>MAPRGRIPRFGRAVLPRIRAISRVGVLASVAGAMLVCGSSRAVAQSAIWDATLSNTNWYVPTAQLLAYAAPKTGFSNPIPIGDQTLWSLATATNGAFTGTSVAQLKLGPALLTDTSTIQGFVTTAGQITMLFTPTAGGAVTVGLGHMRTVNGVTGMEMQMITGDSLLVTHWAYMLPYDPATFTPPASQAVPANSVPQWAWTSGTPWRIVSSTLFGTSAPGRFVITNYQNGYFWGAGIAPAGSGAANFTLLGSVTPEGNVLFNTLSKGTLSSLYGAASGDASGAQMLVSSYDLSGNPTGGIAYLSLVRPYAETLQAQNSRAGLGAADMLYRLSATSLGWTGSMATGFTALDNLSGSGLVNAVNQTLPVLTGAASQATYSTQRTFQQAMTGRLDDVLGLNAGATPERNLWMKPLGGSVRQGSVDGVPGYNASGGGIAVGADTTISTRAMIGGVFAYSHQTITGSEDAVPNRLAIDSYQAGLYGAYALGHGVQVDGQLDGALNDNGESRSLTFINNTAAAGYRSYSGHAGVGVRKLIPIESGFAIAPSLRLDYGQVRSPAYQEGGAGGFSLNVDSQTYRELTLTAGLKGAYRIAQHVYLTGDVGVGYNALNQGLQIKSAFAGGGETFTTGGLALSPWIYSTALGIVAADNNRFDLGLRYGLAATSSGLLQQSGLAVLKIRL</sequence>
<dbReference type="EMBL" id="BA000040">
    <property type="protein sequence ID" value="BAC46037.1"/>
    <property type="molecule type" value="Genomic_DNA"/>
</dbReference>
<dbReference type="PROSITE" id="PS51208">
    <property type="entry name" value="AUTOTRANSPORTER"/>
    <property type="match status" value="1"/>
</dbReference>
<keyword evidence="3" id="KW-1185">Reference proteome</keyword>
<dbReference type="InterPro" id="IPR005546">
    <property type="entry name" value="Autotransporte_beta"/>
</dbReference>
<dbReference type="EnsemblBacteria" id="BAC46037">
    <property type="protein sequence ID" value="BAC46037"/>
    <property type="gene ID" value="BAC46037"/>
</dbReference>
<accession>Q89WC0</accession>
<reference evidence="3" key="1">
    <citation type="journal article" date="2002" name="DNA Res.">
        <title>Complete genomic sequence of nitrogen-fixing symbiotic bacterium Bradyrhizobium japonicum USDA110.</title>
        <authorList>
            <person name="Kaneko T."/>
            <person name="Nakamura Y."/>
            <person name="Sato S."/>
            <person name="Minamisawa K."/>
            <person name="Uchiumi T."/>
            <person name="Sasamoto S."/>
            <person name="Watanabe A."/>
            <person name="Idesawa K."/>
            <person name="Iriguchi M."/>
            <person name="Kawashima K."/>
            <person name="Kohara M."/>
            <person name="Matsumoto M."/>
            <person name="Shimpo S."/>
            <person name="Tsuruoka H."/>
            <person name="Wada T."/>
            <person name="Yamada M."/>
            <person name="Tabata S."/>
        </authorList>
    </citation>
    <scope>NUCLEOTIDE SEQUENCE [LARGE SCALE GENOMIC DNA]</scope>
    <source>
        <strain evidence="3">JCM 10833 / BCRC 13528 / IAM 13628 / NBRC 14792 / USDA 110</strain>
    </source>
</reference>
<dbReference type="GO" id="GO:0019867">
    <property type="term" value="C:outer membrane"/>
    <property type="evidence" value="ECO:0007669"/>
    <property type="project" value="InterPro"/>
</dbReference>
<dbReference type="NCBIfam" id="TIGR01414">
    <property type="entry name" value="autotrans_barl"/>
    <property type="match status" value="1"/>
</dbReference>
<gene>
    <name evidence="2" type="ordered locus">blr0772</name>
</gene>
<dbReference type="InterPro" id="IPR036709">
    <property type="entry name" value="Autotransporte_beta_dom_sf"/>
</dbReference>